<gene>
    <name evidence="6" type="ORF">N5C32_17045</name>
</gene>
<feature type="transmembrane region" description="Helical" evidence="5">
    <location>
        <begin position="12"/>
        <end position="32"/>
    </location>
</feature>
<accession>A0AA42PCW7</accession>
<dbReference type="Proteomes" id="UP001158500">
    <property type="component" value="Unassembled WGS sequence"/>
</dbReference>
<dbReference type="PROSITE" id="PS00409">
    <property type="entry name" value="PROKAR_NTER_METHYL"/>
    <property type="match status" value="1"/>
</dbReference>
<dbReference type="Pfam" id="PF07963">
    <property type="entry name" value="N_methyl"/>
    <property type="match status" value="1"/>
</dbReference>
<evidence type="ECO:0000313" key="6">
    <source>
        <dbReference type="EMBL" id="MDH1237740.1"/>
    </source>
</evidence>
<dbReference type="RefSeq" id="WP_279641734.1">
    <property type="nucleotide sequence ID" value="NZ_JAOCAE010000012.1"/>
</dbReference>
<dbReference type="GO" id="GO:0007155">
    <property type="term" value="P:cell adhesion"/>
    <property type="evidence" value="ECO:0007669"/>
    <property type="project" value="InterPro"/>
</dbReference>
<dbReference type="InterPro" id="IPR012902">
    <property type="entry name" value="N_methyl_site"/>
</dbReference>
<keyword evidence="5" id="KW-1133">Transmembrane helix</keyword>
<proteinExistence type="inferred from homology"/>
<evidence type="ECO:0000256" key="4">
    <source>
        <dbReference type="RuleBase" id="RU000389"/>
    </source>
</evidence>
<dbReference type="Gene3D" id="3.30.700.10">
    <property type="entry name" value="Glycoprotein, Type 4 Pilin"/>
    <property type="match status" value="1"/>
</dbReference>
<evidence type="ECO:0000256" key="3">
    <source>
        <dbReference type="ARBA" id="ARBA00029638"/>
    </source>
</evidence>
<keyword evidence="4" id="KW-0281">Fimbrium</keyword>
<dbReference type="PANTHER" id="PTHR30093:SF34">
    <property type="entry name" value="PREPILIN PEPTIDASE-DEPENDENT PROTEIN D"/>
    <property type="match status" value="1"/>
</dbReference>
<comment type="similarity">
    <text evidence="1 4">Belongs to the N-Me-Phe pilin family.</text>
</comment>
<comment type="caution">
    <text evidence="6">The sequence shown here is derived from an EMBL/GenBank/DDBJ whole genome shotgun (WGS) entry which is preliminary data.</text>
</comment>
<evidence type="ECO:0000313" key="7">
    <source>
        <dbReference type="Proteomes" id="UP001158500"/>
    </source>
</evidence>
<dbReference type="GO" id="GO:0044096">
    <property type="term" value="C:type IV pilus"/>
    <property type="evidence" value="ECO:0007669"/>
    <property type="project" value="TreeGrafter"/>
</dbReference>
<dbReference type="GO" id="GO:0043107">
    <property type="term" value="P:type IV pilus-dependent motility"/>
    <property type="evidence" value="ECO:0007669"/>
    <property type="project" value="TreeGrafter"/>
</dbReference>
<keyword evidence="5" id="KW-0812">Transmembrane</keyword>
<keyword evidence="2" id="KW-0488">Methylation</keyword>
<dbReference type="InterPro" id="IPR045584">
    <property type="entry name" value="Pilin-like"/>
</dbReference>
<evidence type="ECO:0000256" key="2">
    <source>
        <dbReference type="ARBA" id="ARBA00022481"/>
    </source>
</evidence>
<dbReference type="InterPro" id="IPR001082">
    <property type="entry name" value="Pilin"/>
</dbReference>
<dbReference type="PANTHER" id="PTHR30093">
    <property type="entry name" value="GENERAL SECRETION PATHWAY PROTEIN G"/>
    <property type="match status" value="1"/>
</dbReference>
<name>A0AA42PCW7_STUST</name>
<organism evidence="6 7">
    <name type="scientific">Stutzerimonas stutzeri</name>
    <name type="common">Pseudomonas stutzeri</name>
    <dbReference type="NCBI Taxonomy" id="316"/>
    <lineage>
        <taxon>Bacteria</taxon>
        <taxon>Pseudomonadati</taxon>
        <taxon>Pseudomonadota</taxon>
        <taxon>Gammaproteobacteria</taxon>
        <taxon>Pseudomonadales</taxon>
        <taxon>Pseudomonadaceae</taxon>
        <taxon>Stutzerimonas</taxon>
    </lineage>
</organism>
<dbReference type="EMBL" id="JAOCAE010000012">
    <property type="protein sequence ID" value="MDH1237740.1"/>
    <property type="molecule type" value="Genomic_DNA"/>
</dbReference>
<dbReference type="Pfam" id="PF00114">
    <property type="entry name" value="Pilin"/>
    <property type="match status" value="1"/>
</dbReference>
<dbReference type="NCBIfam" id="TIGR02532">
    <property type="entry name" value="IV_pilin_GFxxxE"/>
    <property type="match status" value="1"/>
</dbReference>
<sequence>MKAQMQKGFTLIELMIVVAIIGILAAIAIPAYQDYTVRSQAAAALAEITPGKVAFEQAINEGKTPSTTATAEGYIGIGATTSYCSVTVSGTAITCATTGGNATNFNNKQIAWTRDASTGVWTCTTNLDAKYRPGKCGASTGGKGGTGGTGGTGG</sequence>
<dbReference type="AlphaFoldDB" id="A0AA42PCW7"/>
<evidence type="ECO:0000256" key="5">
    <source>
        <dbReference type="SAM" id="Phobius"/>
    </source>
</evidence>
<evidence type="ECO:0000256" key="1">
    <source>
        <dbReference type="ARBA" id="ARBA00005233"/>
    </source>
</evidence>
<protein>
    <recommendedName>
        <fullName evidence="3">Pilin</fullName>
    </recommendedName>
</protein>
<dbReference type="SUPFAM" id="SSF54523">
    <property type="entry name" value="Pili subunits"/>
    <property type="match status" value="1"/>
</dbReference>
<keyword evidence="5" id="KW-0472">Membrane</keyword>
<reference evidence="6" key="1">
    <citation type="submission" date="2022-09" db="EMBL/GenBank/DDBJ databases">
        <title>Intensive care unit water sources are persistently colonized with multi-drug resistant bacteria and are the site of extensive horizontal gene transfer of antibiotic resistance genes.</title>
        <authorList>
            <person name="Diorio-Toth L."/>
        </authorList>
    </citation>
    <scope>NUCLEOTIDE SEQUENCE</scope>
    <source>
        <strain evidence="6">GD03947</strain>
    </source>
</reference>